<comment type="caution">
    <text evidence="2">The sequence shown here is derived from an EMBL/GenBank/DDBJ whole genome shotgun (WGS) entry which is preliminary data.</text>
</comment>
<evidence type="ECO:0000313" key="3">
    <source>
        <dbReference type="Proteomes" id="UP000051643"/>
    </source>
</evidence>
<protein>
    <recommendedName>
        <fullName evidence="1">Glycosyltransferase 2-like prokaryotic type domain-containing protein</fullName>
    </recommendedName>
</protein>
<sequence length="281" mass="32870">MKLSLITIFSGRQQHLKNQLTGISKGSSIPDEIIIVGINDKFNTEEFPTLPIKFININWEGKHLPIAKARNLGAEYAENEFLIFLDVDCIPSRTFIEKMFTDLQENAGCIMGNPYYLEAHMDIKNEDLENRSKPHPIRPNVKELSLCNDYNLFWSLCFGIRKSDFLKIEGFDTNFNGYGGEDTDFAWKLEKHDIPFYLTEHLVFHQQHPVYSPPLNHLNAIIQNVKYFKTKWGKWIMENWLEAFAQDEYIRWNKNNNTLEKIRDPNKSELNAAYKPDAPYM</sequence>
<dbReference type="AlphaFoldDB" id="A0A0Q9ZAN8"/>
<accession>A0A0Q9ZAN8</accession>
<dbReference type="SUPFAM" id="SSF53448">
    <property type="entry name" value="Nucleotide-diphospho-sugar transferases"/>
    <property type="match status" value="1"/>
</dbReference>
<dbReference type="InterPro" id="IPR050834">
    <property type="entry name" value="Glycosyltransf_2"/>
</dbReference>
<evidence type="ECO:0000259" key="1">
    <source>
        <dbReference type="Pfam" id="PF10111"/>
    </source>
</evidence>
<reference evidence="2" key="1">
    <citation type="submission" date="2015-10" db="EMBL/GenBank/DDBJ databases">
        <title>Draft genome sequence of Salegentibacter mishustinae KCTC 12263.</title>
        <authorList>
            <person name="Lin W."/>
            <person name="Zheng Q."/>
        </authorList>
    </citation>
    <scope>NUCLEOTIDE SEQUENCE [LARGE SCALE GENOMIC DNA]</scope>
    <source>
        <strain evidence="2">KCTC 12263</strain>
    </source>
</reference>
<organism evidence="2 3">
    <name type="scientific">Salegentibacter mishustinae</name>
    <dbReference type="NCBI Taxonomy" id="270918"/>
    <lineage>
        <taxon>Bacteria</taxon>
        <taxon>Pseudomonadati</taxon>
        <taxon>Bacteroidota</taxon>
        <taxon>Flavobacteriia</taxon>
        <taxon>Flavobacteriales</taxon>
        <taxon>Flavobacteriaceae</taxon>
        <taxon>Salegentibacter</taxon>
    </lineage>
</organism>
<keyword evidence="3" id="KW-1185">Reference proteome</keyword>
<dbReference type="InterPro" id="IPR019290">
    <property type="entry name" value="GlycosylTrfase-like_prok"/>
</dbReference>
<dbReference type="PANTHER" id="PTHR43685:SF2">
    <property type="entry name" value="GLYCOSYLTRANSFERASE 2-LIKE DOMAIN-CONTAINING PROTEIN"/>
    <property type="match status" value="1"/>
</dbReference>
<dbReference type="PANTHER" id="PTHR43685">
    <property type="entry name" value="GLYCOSYLTRANSFERASE"/>
    <property type="match status" value="1"/>
</dbReference>
<name>A0A0Q9ZAN8_9FLAO</name>
<dbReference type="Pfam" id="PF10111">
    <property type="entry name" value="Glyco_tranf_2_2"/>
    <property type="match status" value="1"/>
</dbReference>
<dbReference type="InterPro" id="IPR029044">
    <property type="entry name" value="Nucleotide-diphossugar_trans"/>
</dbReference>
<dbReference type="Gene3D" id="3.90.550.10">
    <property type="entry name" value="Spore Coat Polysaccharide Biosynthesis Protein SpsA, Chain A"/>
    <property type="match status" value="1"/>
</dbReference>
<evidence type="ECO:0000313" key="2">
    <source>
        <dbReference type="EMBL" id="KRG30064.1"/>
    </source>
</evidence>
<dbReference type="RefSeq" id="WP_057480672.1">
    <property type="nucleotide sequence ID" value="NZ_BMWR01000006.1"/>
</dbReference>
<gene>
    <name evidence="2" type="ORF">APR42_12790</name>
</gene>
<dbReference type="OrthoDB" id="761861at2"/>
<proteinExistence type="predicted"/>
<dbReference type="EMBL" id="LKTP01000002">
    <property type="protein sequence ID" value="KRG30064.1"/>
    <property type="molecule type" value="Genomic_DNA"/>
</dbReference>
<feature type="domain" description="Glycosyltransferase 2-like prokaryotic type" evidence="1">
    <location>
        <begin position="65"/>
        <end position="258"/>
    </location>
</feature>
<dbReference type="STRING" id="270918.APR42_12790"/>
<dbReference type="Proteomes" id="UP000051643">
    <property type="component" value="Unassembled WGS sequence"/>
</dbReference>